<protein>
    <submittedName>
        <fullName evidence="2">Uncharacterized protein</fullName>
    </submittedName>
</protein>
<dbReference type="AlphaFoldDB" id="A0A388M4N6"/>
<evidence type="ECO:0000313" key="2">
    <source>
        <dbReference type="EMBL" id="GBG89506.1"/>
    </source>
</evidence>
<dbReference type="Proteomes" id="UP000265515">
    <property type="component" value="Unassembled WGS sequence"/>
</dbReference>
<feature type="compositionally biased region" description="Polar residues" evidence="1">
    <location>
        <begin position="243"/>
        <end position="255"/>
    </location>
</feature>
<feature type="compositionally biased region" description="Low complexity" evidence="1">
    <location>
        <begin position="48"/>
        <end position="86"/>
    </location>
</feature>
<sequence>MSRRWRGAEPHGSLVPTLPRGGQSSSRSNGISAGNDTREIEIGIGMQSSPSSSSSSSSYSSSHSVKVGSGSRSGSGSDHGSRRSSSLDAVFNQQREYEREEKEEREEAEKGEEGGEGGGGERNARSNDETGKEYGKEREKRGERGGRRGERGGGTRERGAGAMAEGGESRGEGGERRGERGETRYVSSSSQAGYGSDVRANPAADIRTNSVDVRANSTEGGEREDKEGDWTDRSGRKSDVHVASTQVPPSNTSLISDDDNHKDDETYTAAAKATWLVTDQDRSDGGQEAAPPPPPPPPPPSRLDWVLQMEVQVLVKLNEKMIFEPDSYDRFSEVIESVRGVILQYIPLYSYLVFLPDDVAAFEALDDVEWIEWIGPYTAEYKIAPEIDILLRKLNDGAVNSSDPAFDLVEINRLGWLRLEIATPLADMSTLGSRLDPRDGTEIAQGLAGRWEREMNLTIAEKTAILMTSSGEKGVKATESGPAATGPVTHSSLNGVEWQVPREEEEKEGMEEKKGEERLVATAASANGVERQVPTEFKEGMEEEEWGKGAITMSLSAKGMEWEVQREEKEGMGEKEGGGVNVAALSPNGMEWQVPGEDKEGMEEEEGGEGVIVTAVSGNGIVIEVPPRWLGWAVGWLANQSWVNWLAPRPRGQLTNMYASAIVQDPAKVIQLDAGADFSPDYGGSRPFWAAGILGKNQVGGVGDTGVDYDR</sequence>
<feature type="region of interest" description="Disordered" evidence="1">
    <location>
        <begin position="280"/>
        <end position="302"/>
    </location>
</feature>
<feature type="compositionally biased region" description="Basic and acidic residues" evidence="1">
    <location>
        <begin position="95"/>
        <end position="113"/>
    </location>
</feature>
<reference evidence="2 3" key="1">
    <citation type="journal article" date="2018" name="Cell">
        <title>The Chara Genome: Secondary Complexity and Implications for Plant Terrestrialization.</title>
        <authorList>
            <person name="Nishiyama T."/>
            <person name="Sakayama H."/>
            <person name="Vries J.D."/>
            <person name="Buschmann H."/>
            <person name="Saint-Marcoux D."/>
            <person name="Ullrich K.K."/>
            <person name="Haas F.B."/>
            <person name="Vanderstraeten L."/>
            <person name="Becker D."/>
            <person name="Lang D."/>
            <person name="Vosolsobe S."/>
            <person name="Rombauts S."/>
            <person name="Wilhelmsson P.K.I."/>
            <person name="Janitza P."/>
            <person name="Kern R."/>
            <person name="Heyl A."/>
            <person name="Rumpler F."/>
            <person name="Villalobos L.I.A.C."/>
            <person name="Clay J.M."/>
            <person name="Skokan R."/>
            <person name="Toyoda A."/>
            <person name="Suzuki Y."/>
            <person name="Kagoshima H."/>
            <person name="Schijlen E."/>
            <person name="Tajeshwar N."/>
            <person name="Catarino B."/>
            <person name="Hetherington A.J."/>
            <person name="Saltykova A."/>
            <person name="Bonnot C."/>
            <person name="Breuninger H."/>
            <person name="Symeonidi A."/>
            <person name="Radhakrishnan G.V."/>
            <person name="Van Nieuwerburgh F."/>
            <person name="Deforce D."/>
            <person name="Chang C."/>
            <person name="Karol K.G."/>
            <person name="Hedrich R."/>
            <person name="Ulvskov P."/>
            <person name="Glockner G."/>
            <person name="Delwiche C.F."/>
            <person name="Petrasek J."/>
            <person name="Van de Peer Y."/>
            <person name="Friml J."/>
            <person name="Beilby M."/>
            <person name="Dolan L."/>
            <person name="Kohara Y."/>
            <person name="Sugano S."/>
            <person name="Fujiyama A."/>
            <person name="Delaux P.-M."/>
            <person name="Quint M."/>
            <person name="TheiBen G."/>
            <person name="Hagemann M."/>
            <person name="Harholt J."/>
            <person name="Dunand C."/>
            <person name="Zachgo S."/>
            <person name="Langdale J."/>
            <person name="Maumus F."/>
            <person name="Straeten D.V.D."/>
            <person name="Gould S.B."/>
            <person name="Rensing S.A."/>
        </authorList>
    </citation>
    <scope>NUCLEOTIDE SEQUENCE [LARGE SCALE GENOMIC DNA]</scope>
    <source>
        <strain evidence="2 3">S276</strain>
    </source>
</reference>
<feature type="region of interest" description="Disordered" evidence="1">
    <location>
        <begin position="1"/>
        <end position="262"/>
    </location>
</feature>
<gene>
    <name evidence="2" type="ORF">CBR_g49297</name>
</gene>
<feature type="compositionally biased region" description="Basic and acidic residues" evidence="1">
    <location>
        <begin position="220"/>
        <end position="240"/>
    </location>
</feature>
<feature type="compositionally biased region" description="Polar residues" evidence="1">
    <location>
        <begin position="22"/>
        <end position="35"/>
    </location>
</feature>
<feature type="compositionally biased region" description="Polar residues" evidence="1">
    <location>
        <begin position="207"/>
        <end position="219"/>
    </location>
</feature>
<organism evidence="2 3">
    <name type="scientific">Chara braunii</name>
    <name type="common">Braun's stonewort</name>
    <dbReference type="NCBI Taxonomy" id="69332"/>
    <lineage>
        <taxon>Eukaryota</taxon>
        <taxon>Viridiplantae</taxon>
        <taxon>Streptophyta</taxon>
        <taxon>Charophyceae</taxon>
        <taxon>Charales</taxon>
        <taxon>Characeae</taxon>
        <taxon>Chara</taxon>
    </lineage>
</organism>
<evidence type="ECO:0000256" key="1">
    <source>
        <dbReference type="SAM" id="MobiDB-lite"/>
    </source>
</evidence>
<keyword evidence="3" id="KW-1185">Reference proteome</keyword>
<accession>A0A388M4N6</accession>
<feature type="compositionally biased region" description="Pro residues" evidence="1">
    <location>
        <begin position="290"/>
        <end position="301"/>
    </location>
</feature>
<comment type="caution">
    <text evidence="2">The sequence shown here is derived from an EMBL/GenBank/DDBJ whole genome shotgun (WGS) entry which is preliminary data.</text>
</comment>
<name>A0A388M4N6_CHABU</name>
<dbReference type="Gramene" id="GBG89506">
    <property type="protein sequence ID" value="GBG89506"/>
    <property type="gene ID" value="CBR_g49297"/>
</dbReference>
<feature type="compositionally biased region" description="Basic and acidic residues" evidence="1">
    <location>
        <begin position="167"/>
        <end position="183"/>
    </location>
</feature>
<proteinExistence type="predicted"/>
<evidence type="ECO:0000313" key="3">
    <source>
        <dbReference type="Proteomes" id="UP000265515"/>
    </source>
</evidence>
<dbReference type="EMBL" id="BFEA01000741">
    <property type="protein sequence ID" value="GBG89506.1"/>
    <property type="molecule type" value="Genomic_DNA"/>
</dbReference>
<feature type="compositionally biased region" description="Basic and acidic residues" evidence="1">
    <location>
        <begin position="122"/>
        <end position="159"/>
    </location>
</feature>